<dbReference type="GO" id="GO:0006457">
    <property type="term" value="P:protein folding"/>
    <property type="evidence" value="ECO:0007669"/>
    <property type="project" value="InterPro"/>
</dbReference>
<dbReference type="PROSITE" id="PS50072">
    <property type="entry name" value="CSA_PPIASE_2"/>
    <property type="match status" value="1"/>
</dbReference>
<organism evidence="6 7">
    <name type="scientific">Marinobacter pelagius</name>
    <dbReference type="NCBI Taxonomy" id="379482"/>
    <lineage>
        <taxon>Bacteria</taxon>
        <taxon>Pseudomonadati</taxon>
        <taxon>Pseudomonadota</taxon>
        <taxon>Gammaproteobacteria</taxon>
        <taxon>Pseudomonadales</taxon>
        <taxon>Marinobacteraceae</taxon>
        <taxon>Marinobacter</taxon>
    </lineage>
</organism>
<accession>A0A366GP54</accession>
<proteinExistence type="inferred from homology"/>
<dbReference type="InterPro" id="IPR044665">
    <property type="entry name" value="E_coli_cyclophilin_A-like"/>
</dbReference>
<dbReference type="PRINTS" id="PR00153">
    <property type="entry name" value="CSAPPISMRASE"/>
</dbReference>
<keyword evidence="3 4" id="KW-0413">Isomerase</keyword>
<comment type="catalytic activity">
    <reaction evidence="4">
        <text>[protein]-peptidylproline (omega=180) = [protein]-peptidylproline (omega=0)</text>
        <dbReference type="Rhea" id="RHEA:16237"/>
        <dbReference type="Rhea" id="RHEA-COMP:10747"/>
        <dbReference type="Rhea" id="RHEA-COMP:10748"/>
        <dbReference type="ChEBI" id="CHEBI:83833"/>
        <dbReference type="ChEBI" id="CHEBI:83834"/>
        <dbReference type="EC" id="5.2.1.8"/>
    </reaction>
</comment>
<reference evidence="6 7" key="1">
    <citation type="submission" date="2018-06" db="EMBL/GenBank/DDBJ databases">
        <title>Freshwater and sediment microbial communities from various areas in North America, analyzing microbe dynamics in response to fracking.</title>
        <authorList>
            <person name="Lamendella R."/>
        </authorList>
    </citation>
    <scope>NUCLEOTIDE SEQUENCE [LARGE SCALE GENOMIC DNA]</scope>
    <source>
        <strain evidence="6 7">114J</strain>
    </source>
</reference>
<gene>
    <name evidence="6" type="ORF">DET50_11187</name>
</gene>
<dbReference type="EMBL" id="QNRO01000011">
    <property type="protein sequence ID" value="RBP28583.1"/>
    <property type="molecule type" value="Genomic_DNA"/>
</dbReference>
<keyword evidence="2 4" id="KW-0697">Rotamase</keyword>
<comment type="similarity">
    <text evidence="1 4">Belongs to the cyclophilin-type PPIase family.</text>
</comment>
<evidence type="ECO:0000259" key="5">
    <source>
        <dbReference type="PROSITE" id="PS50072"/>
    </source>
</evidence>
<dbReference type="PANTHER" id="PTHR43246">
    <property type="entry name" value="PEPTIDYL-PROLYL CIS-TRANS ISOMERASE CYP38, CHLOROPLASTIC"/>
    <property type="match status" value="1"/>
</dbReference>
<dbReference type="PROSITE" id="PS00170">
    <property type="entry name" value="CSA_PPIASE_1"/>
    <property type="match status" value="1"/>
</dbReference>
<dbReference type="Gene3D" id="2.40.100.10">
    <property type="entry name" value="Cyclophilin-like"/>
    <property type="match status" value="1"/>
</dbReference>
<dbReference type="CDD" id="cd01920">
    <property type="entry name" value="cyclophilin_EcCYP_like"/>
    <property type="match status" value="1"/>
</dbReference>
<dbReference type="InterPro" id="IPR020892">
    <property type="entry name" value="Cyclophilin-type_PPIase_CS"/>
</dbReference>
<dbReference type="InterPro" id="IPR029000">
    <property type="entry name" value="Cyclophilin-like_dom_sf"/>
</dbReference>
<evidence type="ECO:0000256" key="2">
    <source>
        <dbReference type="ARBA" id="ARBA00023110"/>
    </source>
</evidence>
<protein>
    <recommendedName>
        <fullName evidence="4">Peptidyl-prolyl cis-trans isomerase</fullName>
        <shortName evidence="4">PPIase</shortName>
        <ecNumber evidence="4">5.2.1.8</ecNumber>
    </recommendedName>
</protein>
<evidence type="ECO:0000256" key="3">
    <source>
        <dbReference type="ARBA" id="ARBA00023235"/>
    </source>
</evidence>
<name>A0A366GP54_9GAMM</name>
<comment type="caution">
    <text evidence="6">The sequence shown here is derived from an EMBL/GenBank/DDBJ whole genome shotgun (WGS) entry which is preliminary data.</text>
</comment>
<dbReference type="AlphaFoldDB" id="A0A366GP54"/>
<dbReference type="EC" id="5.2.1.8" evidence="4"/>
<dbReference type="Proteomes" id="UP000252995">
    <property type="component" value="Unassembled WGS sequence"/>
</dbReference>
<dbReference type="Pfam" id="PF00160">
    <property type="entry name" value="Pro_isomerase"/>
    <property type="match status" value="1"/>
</dbReference>
<dbReference type="InterPro" id="IPR002130">
    <property type="entry name" value="Cyclophilin-type_PPIase_dom"/>
</dbReference>
<sequence length="238" mass="26030">MCGINLLTSCFTQLVPLIYPGQNFAYNIESVPDMTQYMPFSRQLVSPLLATLTAFCLASAPVQAQSGDEDATTPEVRFETNQGDFVLELRPDVAPETVENFLQYVRDGFYEGTVFHRVIPGFMIQGGGFTPELSRKPTRDPIVNEASKELPNQRGTIAMARTNNPDSATSQFFINVVDNDFLNAGVRGPGYAVFGEVTEGMDVVDSIAGVETGYARGMRDVPVEPVIIEKVSVVSNDE</sequence>
<evidence type="ECO:0000256" key="1">
    <source>
        <dbReference type="ARBA" id="ARBA00007365"/>
    </source>
</evidence>
<evidence type="ECO:0000313" key="7">
    <source>
        <dbReference type="Proteomes" id="UP000252995"/>
    </source>
</evidence>
<comment type="function">
    <text evidence="4">PPIases accelerate the folding of proteins. It catalyzes the cis-trans isomerization of proline imidic peptide bonds in oligopeptides.</text>
</comment>
<evidence type="ECO:0000256" key="4">
    <source>
        <dbReference type="RuleBase" id="RU363019"/>
    </source>
</evidence>
<dbReference type="STRING" id="379482.SAMN04487961_1948"/>
<evidence type="ECO:0000313" key="6">
    <source>
        <dbReference type="EMBL" id="RBP28583.1"/>
    </source>
</evidence>
<feature type="domain" description="PPIase cyclophilin-type" evidence="5">
    <location>
        <begin position="79"/>
        <end position="233"/>
    </location>
</feature>
<dbReference type="GO" id="GO:0003755">
    <property type="term" value="F:peptidyl-prolyl cis-trans isomerase activity"/>
    <property type="evidence" value="ECO:0007669"/>
    <property type="project" value="UniProtKB-UniRule"/>
</dbReference>
<dbReference type="SUPFAM" id="SSF50891">
    <property type="entry name" value="Cyclophilin-like"/>
    <property type="match status" value="1"/>
</dbReference>